<keyword evidence="2" id="KW-1185">Reference proteome</keyword>
<dbReference type="Gene3D" id="3.90.1720.30">
    <property type="entry name" value="PPPDE domains"/>
    <property type="match status" value="1"/>
</dbReference>
<organism evidence="1 2">
    <name type="scientific">Prorocentrum cordatum</name>
    <dbReference type="NCBI Taxonomy" id="2364126"/>
    <lineage>
        <taxon>Eukaryota</taxon>
        <taxon>Sar</taxon>
        <taxon>Alveolata</taxon>
        <taxon>Dinophyceae</taxon>
        <taxon>Prorocentrales</taxon>
        <taxon>Prorocentraceae</taxon>
        <taxon>Prorocentrum</taxon>
    </lineage>
</organism>
<proteinExistence type="predicted"/>
<sequence length="264" mass="27412">MVERESTVAVSGQACGIWYSSCHTGSGLGLLHDSDMVRNVWIAVSNAVIGSSQGSSLSSSRSVDQREGGHLFTAVAQHWIVQVGRHKYQAGTCDGLNPADSTPASRSLDGCSKAGETSKTDEEIQVFIEWWNKHGGGAKEYNLVTNSCQTFAVHFVHFLCGGNGKIPQPAGVQFAATREHFVASAGLGEVAAVSHGGGAKVALSAPNAGVHAIRGQGGFVQAEAFKAEAGTDTPLGRVGAHFSPNLNTGGGVRNGNLEVRGPEM</sequence>
<dbReference type="Proteomes" id="UP001189429">
    <property type="component" value="Unassembled WGS sequence"/>
</dbReference>
<evidence type="ECO:0000313" key="2">
    <source>
        <dbReference type="Proteomes" id="UP001189429"/>
    </source>
</evidence>
<reference evidence="1" key="1">
    <citation type="submission" date="2023-10" db="EMBL/GenBank/DDBJ databases">
        <authorList>
            <person name="Chen Y."/>
            <person name="Shah S."/>
            <person name="Dougan E. K."/>
            <person name="Thang M."/>
            <person name="Chan C."/>
        </authorList>
    </citation>
    <scope>NUCLEOTIDE SEQUENCE [LARGE SCALE GENOMIC DNA]</scope>
</reference>
<accession>A0ABN9PXP9</accession>
<evidence type="ECO:0000313" key="1">
    <source>
        <dbReference type="EMBL" id="CAK0797858.1"/>
    </source>
</evidence>
<dbReference type="EMBL" id="CAUYUJ010001836">
    <property type="protein sequence ID" value="CAK0797858.1"/>
    <property type="molecule type" value="Genomic_DNA"/>
</dbReference>
<comment type="caution">
    <text evidence="1">The sequence shown here is derived from an EMBL/GenBank/DDBJ whole genome shotgun (WGS) entry which is preliminary data.</text>
</comment>
<gene>
    <name evidence="1" type="ORF">PCOR1329_LOCUS6819</name>
</gene>
<name>A0ABN9PXP9_9DINO</name>
<protein>
    <recommendedName>
        <fullName evidence="3">PPPDE domain-containing protein</fullName>
    </recommendedName>
</protein>
<evidence type="ECO:0008006" key="3">
    <source>
        <dbReference type="Google" id="ProtNLM"/>
    </source>
</evidence>
<dbReference type="InterPro" id="IPR042266">
    <property type="entry name" value="PPPDE_sf"/>
</dbReference>